<keyword evidence="8" id="KW-0378">Hydrolase</keyword>
<evidence type="ECO:0000259" key="13">
    <source>
        <dbReference type="Pfam" id="PF13364"/>
    </source>
</evidence>
<evidence type="ECO:0000256" key="3">
    <source>
        <dbReference type="ARBA" id="ARBA00009809"/>
    </source>
</evidence>
<dbReference type="AlphaFoldDB" id="A0A452XLA0"/>
<keyword evidence="9" id="KW-0325">Glycoprotein</keyword>
<accession>A0A452XLA0</accession>
<dbReference type="SUPFAM" id="SSF49785">
    <property type="entry name" value="Galactose-binding domain-like"/>
    <property type="match status" value="2"/>
</dbReference>
<reference evidence="15" key="5">
    <citation type="journal article" date="2021" name="G3 (Bethesda)">
        <title>Aegilops tauschii genome assembly Aet v5.0 features greater sequence contiguity and improved annotation.</title>
        <authorList>
            <person name="Wang L."/>
            <person name="Zhu T."/>
            <person name="Rodriguez J.C."/>
            <person name="Deal K.R."/>
            <person name="Dubcovsky J."/>
            <person name="McGuire P.E."/>
            <person name="Lux T."/>
            <person name="Spannagl M."/>
            <person name="Mayer K.F.X."/>
            <person name="Baldrich P."/>
            <person name="Meyers B.C."/>
            <person name="Huo N."/>
            <person name="Gu Y.Q."/>
            <person name="Zhou H."/>
            <person name="Devos K.M."/>
            <person name="Bennetzen J.L."/>
            <person name="Unver T."/>
            <person name="Budak H."/>
            <person name="Gulick P.J."/>
            <person name="Galiba G."/>
            <person name="Kalapos B."/>
            <person name="Nelson D.R."/>
            <person name="Li P."/>
            <person name="You F.M."/>
            <person name="Luo M.C."/>
            <person name="Dvorak J."/>
        </authorList>
    </citation>
    <scope>NUCLEOTIDE SEQUENCE [LARGE SCALE GENOMIC DNA]</scope>
    <source>
        <strain evidence="15">cv. AL8/78</strain>
    </source>
</reference>
<evidence type="ECO:0000256" key="4">
    <source>
        <dbReference type="ARBA" id="ARBA00012756"/>
    </source>
</evidence>
<dbReference type="InterPro" id="IPR001944">
    <property type="entry name" value="Glycoside_Hdrlase_35"/>
</dbReference>
<feature type="signal peptide" evidence="11">
    <location>
        <begin position="1"/>
        <end position="20"/>
    </location>
</feature>
<comment type="similarity">
    <text evidence="3">Belongs to the glycosyl hydrolase 35 family.</text>
</comment>
<dbReference type="InterPro" id="IPR008979">
    <property type="entry name" value="Galactose-bd-like_sf"/>
</dbReference>
<sequence>RAPLLPLLLLAAVALAAVSGTEVAYNDRALVIDGERRIVISGSIHYPRSTPEMWPDLIRKAKEGGLDAIETYVFWNGHEPRRREYNFEGSYDIVRFFKEIQDAGMYAILRIGPYICGEWNYGGLPAWLREISGMQFRMHNHPFEREMETFTTLIVDKLKEAKMFAGQGGPIILSQFDDKEVNVTLDTGATHVVPAWSVSILPDCKTVAYNSAKIKTQTSVMVKRPEVETVRESLAWSWMPVNLQPFMTDEKGNFRKNELLEQIATSGDQSDYLWYRTSFEHKEEATYKLHVNTTGHELYAFVNGKLVGKQHSPNGGFVFQMETPVKLHSGKNYISLLSATIGLKNYGALFEMMPAGIVGGPVKLVDTVTNTTAYDLSNSSWSYKAGLAGEYRETHLDKADDRSQWSGGLNGTIPVHRPFTWYKATFEAPAGEEPVVADLLGLGKGVVWVNGNNLGRYWPSYEAGGDPTRVNLHTVAVGAACAEAAEVGDQVALACSHGRTISSV</sequence>
<evidence type="ECO:0000259" key="12">
    <source>
        <dbReference type="Pfam" id="PF01301"/>
    </source>
</evidence>
<dbReference type="Pfam" id="PF13364">
    <property type="entry name" value="BetaGal_ABD2"/>
    <property type="match status" value="1"/>
</dbReference>
<comment type="subcellular location">
    <subcellularLocation>
        <location evidence="2">Secreted</location>
        <location evidence="2">Extracellular space</location>
        <location evidence="2">Apoplast</location>
    </subcellularLocation>
</comment>
<evidence type="ECO:0000256" key="5">
    <source>
        <dbReference type="ARBA" id="ARBA00022523"/>
    </source>
</evidence>
<keyword evidence="5" id="KW-0052">Apoplast</keyword>
<evidence type="ECO:0000256" key="7">
    <source>
        <dbReference type="ARBA" id="ARBA00022729"/>
    </source>
</evidence>
<evidence type="ECO:0000256" key="8">
    <source>
        <dbReference type="ARBA" id="ARBA00022801"/>
    </source>
</evidence>
<dbReference type="InterPro" id="IPR017853">
    <property type="entry name" value="GH"/>
</dbReference>
<dbReference type="InterPro" id="IPR025300">
    <property type="entry name" value="BetaGal_jelly_roll_dom"/>
</dbReference>
<dbReference type="InterPro" id="IPR031330">
    <property type="entry name" value="Gly_Hdrlase_35_cat"/>
</dbReference>
<reference evidence="16" key="2">
    <citation type="journal article" date="2017" name="Nat. Plants">
        <title>The Aegilops tauschii genome reveals multiple impacts of transposons.</title>
        <authorList>
            <person name="Zhao G."/>
            <person name="Zou C."/>
            <person name="Li K."/>
            <person name="Wang K."/>
            <person name="Li T."/>
            <person name="Gao L."/>
            <person name="Zhang X."/>
            <person name="Wang H."/>
            <person name="Yang Z."/>
            <person name="Liu X."/>
            <person name="Jiang W."/>
            <person name="Mao L."/>
            <person name="Kong X."/>
            <person name="Jiao Y."/>
            <person name="Jia J."/>
        </authorList>
    </citation>
    <scope>NUCLEOTIDE SEQUENCE [LARGE SCALE GENOMIC DNA]</scope>
    <source>
        <strain evidence="16">cv. AL8/78</strain>
    </source>
</reference>
<dbReference type="GO" id="GO:0048046">
    <property type="term" value="C:apoplast"/>
    <property type="evidence" value="ECO:0007669"/>
    <property type="project" value="UniProtKB-SubCell"/>
</dbReference>
<proteinExistence type="inferred from homology"/>
<dbReference type="Gene3D" id="3.20.20.80">
    <property type="entry name" value="Glycosidases"/>
    <property type="match status" value="1"/>
</dbReference>
<reference evidence="16" key="1">
    <citation type="journal article" date="2014" name="Science">
        <title>Ancient hybridizations among the ancestral genomes of bread wheat.</title>
        <authorList>
            <consortium name="International Wheat Genome Sequencing Consortium,"/>
            <person name="Marcussen T."/>
            <person name="Sandve S.R."/>
            <person name="Heier L."/>
            <person name="Spannagl M."/>
            <person name="Pfeifer M."/>
            <person name="Jakobsen K.S."/>
            <person name="Wulff B.B."/>
            <person name="Steuernagel B."/>
            <person name="Mayer K.F."/>
            <person name="Olsen O.A."/>
        </authorList>
    </citation>
    <scope>NUCLEOTIDE SEQUENCE [LARGE SCALE GENOMIC DNA]</scope>
    <source>
        <strain evidence="16">cv. AL8/78</strain>
    </source>
</reference>
<evidence type="ECO:0000256" key="11">
    <source>
        <dbReference type="SAM" id="SignalP"/>
    </source>
</evidence>
<feature type="domain" description="Glycoside hydrolase 35 catalytic" evidence="12">
    <location>
        <begin position="30"/>
        <end position="177"/>
    </location>
</feature>
<name>A0A452XLA0_AEGTS</name>
<dbReference type="Pfam" id="PF01301">
    <property type="entry name" value="Glyco_hydro_35"/>
    <property type="match status" value="1"/>
</dbReference>
<dbReference type="GO" id="GO:0005975">
    <property type="term" value="P:carbohydrate metabolic process"/>
    <property type="evidence" value="ECO:0007669"/>
    <property type="project" value="InterPro"/>
</dbReference>
<evidence type="ECO:0000256" key="1">
    <source>
        <dbReference type="ARBA" id="ARBA00001412"/>
    </source>
</evidence>
<feature type="domain" description="Beta-galactosidase jelly roll" evidence="13">
    <location>
        <begin position="265"/>
        <end position="338"/>
    </location>
</feature>
<dbReference type="Proteomes" id="UP000015105">
    <property type="component" value="Chromosome 1D"/>
</dbReference>
<dbReference type="PANTHER" id="PTHR23421">
    <property type="entry name" value="BETA-GALACTOSIDASE RELATED"/>
    <property type="match status" value="1"/>
</dbReference>
<comment type="catalytic activity">
    <reaction evidence="1">
        <text>Hydrolysis of terminal non-reducing beta-D-galactose residues in beta-D-galactosides.</text>
        <dbReference type="EC" id="3.2.1.23"/>
    </reaction>
</comment>
<dbReference type="Gramene" id="AET1Gv20052700.4">
    <property type="protein sequence ID" value="AET1Gv20052700.4"/>
    <property type="gene ID" value="AET1Gv20052700"/>
</dbReference>
<reference evidence="15" key="4">
    <citation type="submission" date="2019-03" db="UniProtKB">
        <authorList>
            <consortium name="EnsemblPlants"/>
        </authorList>
    </citation>
    <scope>IDENTIFICATION</scope>
</reference>
<dbReference type="Pfam" id="PF21467">
    <property type="entry name" value="BetaGal_gal-bd"/>
    <property type="match status" value="1"/>
</dbReference>
<reference evidence="15" key="3">
    <citation type="journal article" date="2017" name="Nature">
        <title>Genome sequence of the progenitor of the wheat D genome Aegilops tauschii.</title>
        <authorList>
            <person name="Luo M.C."/>
            <person name="Gu Y.Q."/>
            <person name="Puiu D."/>
            <person name="Wang H."/>
            <person name="Twardziok S.O."/>
            <person name="Deal K.R."/>
            <person name="Huo N."/>
            <person name="Zhu T."/>
            <person name="Wang L."/>
            <person name="Wang Y."/>
            <person name="McGuire P.E."/>
            <person name="Liu S."/>
            <person name="Long H."/>
            <person name="Ramasamy R.K."/>
            <person name="Rodriguez J.C."/>
            <person name="Van S.L."/>
            <person name="Yuan L."/>
            <person name="Wang Z."/>
            <person name="Xia Z."/>
            <person name="Xiao L."/>
            <person name="Anderson O.D."/>
            <person name="Ouyang S."/>
            <person name="Liang Y."/>
            <person name="Zimin A.V."/>
            <person name="Pertea G."/>
            <person name="Qi P."/>
            <person name="Bennetzen J.L."/>
            <person name="Dai X."/>
            <person name="Dawson M.W."/>
            <person name="Muller H.G."/>
            <person name="Kugler K."/>
            <person name="Rivarola-Duarte L."/>
            <person name="Spannagl M."/>
            <person name="Mayer K.F.X."/>
            <person name="Lu F.H."/>
            <person name="Bevan M.W."/>
            <person name="Leroy P."/>
            <person name="Li P."/>
            <person name="You F.M."/>
            <person name="Sun Q."/>
            <person name="Liu Z."/>
            <person name="Lyons E."/>
            <person name="Wicker T."/>
            <person name="Salzberg S.L."/>
            <person name="Devos K.M."/>
            <person name="Dvorak J."/>
        </authorList>
    </citation>
    <scope>NUCLEOTIDE SEQUENCE [LARGE SCALE GENOMIC DNA]</scope>
    <source>
        <strain evidence="15">cv. AL8/78</strain>
    </source>
</reference>
<organism evidence="15 16">
    <name type="scientific">Aegilops tauschii subsp. strangulata</name>
    <name type="common">Goatgrass</name>
    <dbReference type="NCBI Taxonomy" id="200361"/>
    <lineage>
        <taxon>Eukaryota</taxon>
        <taxon>Viridiplantae</taxon>
        <taxon>Streptophyta</taxon>
        <taxon>Embryophyta</taxon>
        <taxon>Tracheophyta</taxon>
        <taxon>Spermatophyta</taxon>
        <taxon>Magnoliopsida</taxon>
        <taxon>Liliopsida</taxon>
        <taxon>Poales</taxon>
        <taxon>Poaceae</taxon>
        <taxon>BOP clade</taxon>
        <taxon>Pooideae</taxon>
        <taxon>Triticodae</taxon>
        <taxon>Triticeae</taxon>
        <taxon>Triticinae</taxon>
        <taxon>Aegilops</taxon>
    </lineage>
</organism>
<evidence type="ECO:0000256" key="10">
    <source>
        <dbReference type="ARBA" id="ARBA00023295"/>
    </source>
</evidence>
<protein>
    <recommendedName>
        <fullName evidence="4">beta-galactosidase</fullName>
        <ecNumber evidence="4">3.2.1.23</ecNumber>
    </recommendedName>
</protein>
<dbReference type="Gene3D" id="2.60.120.260">
    <property type="entry name" value="Galactose-binding domain-like"/>
    <property type="match status" value="2"/>
</dbReference>
<dbReference type="PRINTS" id="PR00742">
    <property type="entry name" value="GLHYDRLASE35"/>
</dbReference>
<keyword evidence="10" id="KW-0326">Glycosidase</keyword>
<feature type="domain" description="Beta-galactosidase galactose-binding" evidence="14">
    <location>
        <begin position="420"/>
        <end position="466"/>
    </location>
</feature>
<evidence type="ECO:0000256" key="6">
    <source>
        <dbReference type="ARBA" id="ARBA00022525"/>
    </source>
</evidence>
<evidence type="ECO:0000259" key="14">
    <source>
        <dbReference type="Pfam" id="PF21467"/>
    </source>
</evidence>
<feature type="chain" id="PRO_5019223766" description="beta-galactosidase" evidence="11">
    <location>
        <begin position="21"/>
        <end position="504"/>
    </location>
</feature>
<evidence type="ECO:0000313" key="15">
    <source>
        <dbReference type="EnsemblPlants" id="AET1Gv20052700.4"/>
    </source>
</evidence>
<dbReference type="EC" id="3.2.1.23" evidence="4"/>
<keyword evidence="7 11" id="KW-0732">Signal</keyword>
<evidence type="ECO:0000256" key="9">
    <source>
        <dbReference type="ARBA" id="ARBA00023180"/>
    </source>
</evidence>
<dbReference type="GO" id="GO:0004565">
    <property type="term" value="F:beta-galactosidase activity"/>
    <property type="evidence" value="ECO:0007669"/>
    <property type="project" value="UniProtKB-EC"/>
</dbReference>
<evidence type="ECO:0000256" key="2">
    <source>
        <dbReference type="ARBA" id="ARBA00004271"/>
    </source>
</evidence>
<dbReference type="EnsemblPlants" id="AET1Gv20052700.4">
    <property type="protein sequence ID" value="AET1Gv20052700.4"/>
    <property type="gene ID" value="AET1Gv20052700"/>
</dbReference>
<dbReference type="InterPro" id="IPR048913">
    <property type="entry name" value="BetaGal_gal-bd"/>
</dbReference>
<keyword evidence="16" id="KW-1185">Reference proteome</keyword>
<dbReference type="SUPFAM" id="SSF51445">
    <property type="entry name" value="(Trans)glycosidases"/>
    <property type="match status" value="1"/>
</dbReference>
<evidence type="ECO:0000313" key="16">
    <source>
        <dbReference type="Proteomes" id="UP000015105"/>
    </source>
</evidence>
<keyword evidence="6" id="KW-0964">Secreted</keyword>